<comment type="caution">
    <text evidence="1">The sequence shown here is derived from an EMBL/GenBank/DDBJ whole genome shotgun (WGS) entry which is preliminary data.</text>
</comment>
<dbReference type="AlphaFoldDB" id="A0A8X6YQS9"/>
<sequence>MDKFFSSLPAPIDALRVPALASSPDLPVSDSTEDPIAASFMPQTPAKSGYCTSRFQGLDINQIGHAFRELSSPDGLISEVDDAGLRSVTAKKKRFALDLNLMVEILNWAFARDAGGLETFISNIFRGGNISLPLRMVPVLFYKSFLFLLHNVISYLCSRFIQRGLAICHLQSPLKSTVTQPQLNPVAAASVSQPTPFRADVASPSQVHLFLQPQPLLFCHQQFSIRSLAMRTHRYSVASQLKKVAFCKPSNLSAVPVTENRSDPLLSASRPVVLETDLPSGVSPAVIGDATYTVTGAPEAKLSKSQKDWIEKFSAASTDTMHCVMNSPMQSSINMSLNPLVDDALANLVTLTEKKIAGIAAQGLPGLDPFALNDSSDGDTLHQPSPGGPLVSFSPLVPASTDCLKSILHLQEFNWQKSEERRPSYSSSVPWENAALSLQLHLSQ</sequence>
<evidence type="ECO:0000313" key="1">
    <source>
        <dbReference type="EMBL" id="GFY77455.1"/>
    </source>
</evidence>
<evidence type="ECO:0000313" key="2">
    <source>
        <dbReference type="Proteomes" id="UP000886998"/>
    </source>
</evidence>
<reference evidence="1" key="1">
    <citation type="submission" date="2020-08" db="EMBL/GenBank/DDBJ databases">
        <title>Multicomponent nature underlies the extraordinary mechanical properties of spider dragline silk.</title>
        <authorList>
            <person name="Kono N."/>
            <person name="Nakamura H."/>
            <person name="Mori M."/>
            <person name="Yoshida Y."/>
            <person name="Ohtoshi R."/>
            <person name="Malay A.D."/>
            <person name="Moran D.A.P."/>
            <person name="Tomita M."/>
            <person name="Numata K."/>
            <person name="Arakawa K."/>
        </authorList>
    </citation>
    <scope>NUCLEOTIDE SEQUENCE</scope>
</reference>
<proteinExistence type="predicted"/>
<gene>
    <name evidence="1" type="ORF">TNIN_302371</name>
</gene>
<organism evidence="1 2">
    <name type="scientific">Trichonephila inaurata madagascariensis</name>
    <dbReference type="NCBI Taxonomy" id="2747483"/>
    <lineage>
        <taxon>Eukaryota</taxon>
        <taxon>Metazoa</taxon>
        <taxon>Ecdysozoa</taxon>
        <taxon>Arthropoda</taxon>
        <taxon>Chelicerata</taxon>
        <taxon>Arachnida</taxon>
        <taxon>Araneae</taxon>
        <taxon>Araneomorphae</taxon>
        <taxon>Entelegynae</taxon>
        <taxon>Araneoidea</taxon>
        <taxon>Nephilidae</taxon>
        <taxon>Trichonephila</taxon>
        <taxon>Trichonephila inaurata</taxon>
    </lineage>
</organism>
<name>A0A8X6YQS9_9ARAC</name>
<protein>
    <submittedName>
        <fullName evidence="1">Uncharacterized protein</fullName>
    </submittedName>
</protein>
<dbReference type="Proteomes" id="UP000886998">
    <property type="component" value="Unassembled WGS sequence"/>
</dbReference>
<keyword evidence="2" id="KW-1185">Reference proteome</keyword>
<accession>A0A8X6YQS9</accession>
<dbReference type="EMBL" id="BMAV01022471">
    <property type="protein sequence ID" value="GFY77455.1"/>
    <property type="molecule type" value="Genomic_DNA"/>
</dbReference>